<reference evidence="1 2" key="1">
    <citation type="journal article" date="2023" name="BMC Biol.">
        <title>The compact genome of the sponge Oopsacas minuta (Hexactinellida) is lacking key metazoan core genes.</title>
        <authorList>
            <person name="Santini S."/>
            <person name="Schenkelaars Q."/>
            <person name="Jourda C."/>
            <person name="Duchesne M."/>
            <person name="Belahbib H."/>
            <person name="Rocher C."/>
            <person name="Selva M."/>
            <person name="Riesgo A."/>
            <person name="Vervoort M."/>
            <person name="Leys S.P."/>
            <person name="Kodjabachian L."/>
            <person name="Le Bivic A."/>
            <person name="Borchiellini C."/>
            <person name="Claverie J.M."/>
            <person name="Renard E."/>
        </authorList>
    </citation>
    <scope>NUCLEOTIDE SEQUENCE [LARGE SCALE GENOMIC DNA]</scope>
    <source>
        <strain evidence="1">SPO-2</strain>
    </source>
</reference>
<comment type="caution">
    <text evidence="1">The sequence shown here is derived from an EMBL/GenBank/DDBJ whole genome shotgun (WGS) entry which is preliminary data.</text>
</comment>
<gene>
    <name evidence="1" type="ORF">LOD99_8834</name>
</gene>
<dbReference type="AlphaFoldDB" id="A0AAV7JEV9"/>
<evidence type="ECO:0000313" key="2">
    <source>
        <dbReference type="Proteomes" id="UP001165289"/>
    </source>
</evidence>
<accession>A0AAV7JEV9</accession>
<keyword evidence="2" id="KW-1185">Reference proteome</keyword>
<dbReference type="InterPro" id="IPR036397">
    <property type="entry name" value="RNaseH_sf"/>
</dbReference>
<organism evidence="1 2">
    <name type="scientific">Oopsacas minuta</name>
    <dbReference type="NCBI Taxonomy" id="111878"/>
    <lineage>
        <taxon>Eukaryota</taxon>
        <taxon>Metazoa</taxon>
        <taxon>Porifera</taxon>
        <taxon>Hexactinellida</taxon>
        <taxon>Hexasterophora</taxon>
        <taxon>Lyssacinosida</taxon>
        <taxon>Leucopsacidae</taxon>
        <taxon>Oopsacas</taxon>
    </lineage>
</organism>
<dbReference type="GO" id="GO:0003676">
    <property type="term" value="F:nucleic acid binding"/>
    <property type="evidence" value="ECO:0007669"/>
    <property type="project" value="InterPro"/>
</dbReference>
<dbReference type="EMBL" id="JAKMXF010000344">
    <property type="protein sequence ID" value="KAI6647181.1"/>
    <property type="molecule type" value="Genomic_DNA"/>
</dbReference>
<name>A0AAV7JEV9_9METZ</name>
<sequence length="113" mass="12818">MLKRFANGSSRAVSEIPTGDDTWIYHYDPETGRMSKEWVEEDAPPPTKVRRARSVGKQMWASFSDLVSLSKKLLSKIERLLLPTGTLQWPTQSHHSNCVTAGEDRHLRYSSSS</sequence>
<dbReference type="Proteomes" id="UP001165289">
    <property type="component" value="Unassembled WGS sequence"/>
</dbReference>
<proteinExistence type="predicted"/>
<evidence type="ECO:0000313" key="1">
    <source>
        <dbReference type="EMBL" id="KAI6647181.1"/>
    </source>
</evidence>
<protein>
    <submittedName>
        <fullName evidence="1">Mariner transposase</fullName>
    </submittedName>
</protein>
<dbReference type="Gene3D" id="3.30.420.10">
    <property type="entry name" value="Ribonuclease H-like superfamily/Ribonuclease H"/>
    <property type="match status" value="1"/>
</dbReference>